<evidence type="ECO:0000256" key="1">
    <source>
        <dbReference type="SAM" id="MobiDB-lite"/>
    </source>
</evidence>
<name>A0A941AK50_9ACTN</name>
<evidence type="ECO:0000313" key="3">
    <source>
        <dbReference type="EMBL" id="MBP2707110.1"/>
    </source>
</evidence>
<accession>A0A941AK50</accession>
<dbReference type="Pfam" id="PF12642">
    <property type="entry name" value="TpcC"/>
    <property type="match status" value="1"/>
</dbReference>
<feature type="transmembrane region" description="Helical" evidence="2">
    <location>
        <begin position="48"/>
        <end position="69"/>
    </location>
</feature>
<dbReference type="EMBL" id="JAFCNB010000017">
    <property type="protein sequence ID" value="MBP2707110.1"/>
    <property type="molecule type" value="Genomic_DNA"/>
</dbReference>
<dbReference type="CDD" id="cd16386">
    <property type="entry name" value="TcpC_N"/>
    <property type="match status" value="1"/>
</dbReference>
<keyword evidence="2" id="KW-0812">Transmembrane</keyword>
<keyword evidence="2" id="KW-0472">Membrane</keyword>
<dbReference type="InterPro" id="IPR035628">
    <property type="entry name" value="TcpC_C"/>
</dbReference>
<evidence type="ECO:0000313" key="4">
    <source>
        <dbReference type="Proteomes" id="UP000674234"/>
    </source>
</evidence>
<keyword evidence="2" id="KW-1133">Transmembrane helix</keyword>
<organism evidence="3 4">
    <name type="scientific">Microbispora oryzae</name>
    <dbReference type="NCBI Taxonomy" id="2806554"/>
    <lineage>
        <taxon>Bacteria</taxon>
        <taxon>Bacillati</taxon>
        <taxon>Actinomycetota</taxon>
        <taxon>Actinomycetes</taxon>
        <taxon>Streptosporangiales</taxon>
        <taxon>Streptosporangiaceae</taxon>
        <taxon>Microbispora</taxon>
    </lineage>
</organism>
<proteinExistence type="predicted"/>
<keyword evidence="4" id="KW-1185">Reference proteome</keyword>
<dbReference type="InterPro" id="IPR024735">
    <property type="entry name" value="TcpC"/>
</dbReference>
<protein>
    <submittedName>
        <fullName evidence="3">Conjugal transfer protein</fullName>
    </submittedName>
</protein>
<feature type="region of interest" description="Disordered" evidence="1">
    <location>
        <begin position="1"/>
        <end position="42"/>
    </location>
</feature>
<gene>
    <name evidence="3" type="ORF">JOL79_25315</name>
</gene>
<comment type="caution">
    <text evidence="3">The sequence shown here is derived from an EMBL/GenBank/DDBJ whole genome shotgun (WGS) entry which is preliminary data.</text>
</comment>
<reference evidence="3" key="1">
    <citation type="submission" date="2021-02" db="EMBL/GenBank/DDBJ databases">
        <title>Draft genome sequence of Microbispora sp. RL4-1S isolated from rice leaves in Thailand.</title>
        <authorList>
            <person name="Muangham S."/>
            <person name="Duangmal K."/>
        </authorList>
    </citation>
    <scope>NUCLEOTIDE SEQUENCE</scope>
    <source>
        <strain evidence="3">RL4-1S</strain>
    </source>
</reference>
<dbReference type="Proteomes" id="UP000674234">
    <property type="component" value="Unassembled WGS sequence"/>
</dbReference>
<sequence length="336" mass="35505">MARRSTVQQDPRIAGDPESYPPEDSDRVGAAGRMAPRKGAWGGGGGRWLVWTGRIILWALIIVILVNGIRAPLERLGQGDEGARTPAEPTGTAFPVTQAAAFASQFAAVYLNYDASNPQQRAERLKAFRPEGLDEQFGWNGYGRMSAGAFQFSGITVIDEHQARVVVSYQSGGTRGLLSVPVYYNAGTFVVAAQPALLPAPGPAGLPQLPDPDRDSAAEAELRPQLEGFFKAYAAGNQVDLQRYVANGVTVAGFSGQFTLAELKDVVVPPGDPDSRQVTAVVVWAVSSGAEAAVATPSPDPGAQPAGLEQAYQLTVEKQGGKWFVKDVQGANRSVG</sequence>
<evidence type="ECO:0000256" key="2">
    <source>
        <dbReference type="SAM" id="Phobius"/>
    </source>
</evidence>
<dbReference type="Gene3D" id="3.10.450.540">
    <property type="match status" value="2"/>
</dbReference>
<dbReference type="CDD" id="cd16428">
    <property type="entry name" value="TcpC_C"/>
    <property type="match status" value="1"/>
</dbReference>
<dbReference type="AlphaFoldDB" id="A0A941AK50"/>